<dbReference type="PANTHER" id="PTHR31434">
    <property type="entry name" value="S PHASE CYCLIN A-ASSOCIATED PROTEIN IN THE ENDOPLASMIC RETICULUM"/>
    <property type="match status" value="1"/>
</dbReference>
<reference evidence="1 2" key="1">
    <citation type="submission" date="2024-08" db="EMBL/GenBank/DDBJ databases">
        <title>Gnathostoma spinigerum genome.</title>
        <authorList>
            <person name="Gonzalez-Bertolin B."/>
            <person name="Monzon S."/>
            <person name="Zaballos A."/>
            <person name="Jimenez P."/>
            <person name="Dekumyoy P."/>
            <person name="Varona S."/>
            <person name="Cuesta I."/>
            <person name="Sumanam S."/>
            <person name="Adisakwattana P."/>
            <person name="Gasser R.B."/>
            <person name="Hernandez-Gonzalez A."/>
            <person name="Young N.D."/>
            <person name="Perteguer M.J."/>
        </authorList>
    </citation>
    <scope>NUCLEOTIDE SEQUENCE [LARGE SCALE GENOMIC DNA]</scope>
    <source>
        <strain evidence="1">AL3</strain>
        <tissue evidence="1">Liver</tissue>
    </source>
</reference>
<dbReference type="Proteomes" id="UP001608902">
    <property type="component" value="Unassembled WGS sequence"/>
</dbReference>
<gene>
    <name evidence="1" type="ORF">AB6A40_008316</name>
</gene>
<evidence type="ECO:0000313" key="2">
    <source>
        <dbReference type="Proteomes" id="UP001608902"/>
    </source>
</evidence>
<protein>
    <submittedName>
        <fullName evidence="1">Uncharacterized protein</fullName>
    </submittedName>
</protein>
<name>A0ABD6EYC1_9BILA</name>
<dbReference type="PANTHER" id="PTHR31434:SF2">
    <property type="entry name" value="S PHASE CYCLIN A-ASSOCIATED PROTEIN IN THE ENDOPLASMIC RETICULUM"/>
    <property type="match status" value="1"/>
</dbReference>
<evidence type="ECO:0000313" key="1">
    <source>
        <dbReference type="EMBL" id="MFH4981607.1"/>
    </source>
</evidence>
<organism evidence="1 2">
    <name type="scientific">Gnathostoma spinigerum</name>
    <dbReference type="NCBI Taxonomy" id="75299"/>
    <lineage>
        <taxon>Eukaryota</taxon>
        <taxon>Metazoa</taxon>
        <taxon>Ecdysozoa</taxon>
        <taxon>Nematoda</taxon>
        <taxon>Chromadorea</taxon>
        <taxon>Rhabditida</taxon>
        <taxon>Spirurina</taxon>
        <taxon>Gnathostomatomorpha</taxon>
        <taxon>Gnathostomatoidea</taxon>
        <taxon>Gnathostomatidae</taxon>
        <taxon>Gnathostoma</taxon>
    </lineage>
</organism>
<keyword evidence="2" id="KW-1185">Reference proteome</keyword>
<dbReference type="AlphaFoldDB" id="A0ABD6EYC1"/>
<sequence>MLCTLGWQRSVIAHLSLLPCHYFFDPDLKRILLPTVIAVCYKNEVAVEVIKQEFNPLMLANYLEACEPGNTGDPLVDQRFPALIWPEVISYFKIC</sequence>
<accession>A0ABD6EYC1</accession>
<proteinExistence type="predicted"/>
<dbReference type="EMBL" id="JBGFUD010007533">
    <property type="protein sequence ID" value="MFH4981607.1"/>
    <property type="molecule type" value="Genomic_DNA"/>
</dbReference>
<comment type="caution">
    <text evidence="1">The sequence shown here is derived from an EMBL/GenBank/DDBJ whole genome shotgun (WGS) entry which is preliminary data.</text>
</comment>